<accession>A0A512C5Q5</accession>
<name>A0A512C5Q5_9HYPH</name>
<protein>
    <submittedName>
        <fullName evidence="1">Uncharacterized protein</fullName>
    </submittedName>
</protein>
<evidence type="ECO:0000313" key="1">
    <source>
        <dbReference type="EMBL" id="GEO19397.1"/>
    </source>
</evidence>
<comment type="caution">
    <text evidence="1">The sequence shown here is derived from an EMBL/GenBank/DDBJ whole genome shotgun (WGS) entry which is preliminary data.</text>
</comment>
<dbReference type="AlphaFoldDB" id="A0A512C5Q5"/>
<sequence length="46" mass="5317">MVQSINRIILAATDGSKEDDMEAESNRARSELVEWTARPWWRRLAG</sequence>
<dbReference type="Proteomes" id="UP000321085">
    <property type="component" value="Unassembled WGS sequence"/>
</dbReference>
<keyword evidence="2" id="KW-1185">Reference proteome</keyword>
<evidence type="ECO:0000313" key="2">
    <source>
        <dbReference type="Proteomes" id="UP000321085"/>
    </source>
</evidence>
<gene>
    <name evidence="1" type="ORF">MAE02_70930</name>
</gene>
<dbReference type="EMBL" id="BJYU01000492">
    <property type="protein sequence ID" value="GEO19397.1"/>
    <property type="molecule type" value="Genomic_DNA"/>
</dbReference>
<organism evidence="1 2">
    <name type="scientific">Microvirga aerophila</name>
    <dbReference type="NCBI Taxonomy" id="670291"/>
    <lineage>
        <taxon>Bacteria</taxon>
        <taxon>Pseudomonadati</taxon>
        <taxon>Pseudomonadota</taxon>
        <taxon>Alphaproteobacteria</taxon>
        <taxon>Hyphomicrobiales</taxon>
        <taxon>Methylobacteriaceae</taxon>
        <taxon>Microvirga</taxon>
    </lineage>
</organism>
<reference evidence="1 2" key="1">
    <citation type="submission" date="2019-07" db="EMBL/GenBank/DDBJ databases">
        <title>Whole genome shotgun sequence of Microvirga aerophila NBRC 106136.</title>
        <authorList>
            <person name="Hosoyama A."/>
            <person name="Uohara A."/>
            <person name="Ohji S."/>
            <person name="Ichikawa N."/>
        </authorList>
    </citation>
    <scope>NUCLEOTIDE SEQUENCE [LARGE SCALE GENOMIC DNA]</scope>
    <source>
        <strain evidence="1 2">NBRC 106136</strain>
    </source>
</reference>
<proteinExistence type="predicted"/>